<feature type="region of interest" description="Disordered" evidence="4">
    <location>
        <begin position="1"/>
        <end position="30"/>
    </location>
</feature>
<evidence type="ECO:0000256" key="4">
    <source>
        <dbReference type="SAM" id="MobiDB-lite"/>
    </source>
</evidence>
<gene>
    <name evidence="8" type="ORF">DM01DRAFT_1410335</name>
</gene>
<dbReference type="InterPro" id="IPR009723">
    <property type="entry name" value="Pop1_N"/>
</dbReference>
<evidence type="ECO:0000256" key="2">
    <source>
        <dbReference type="ARBA" id="ARBA00022694"/>
    </source>
</evidence>
<dbReference type="InterPro" id="IPR012590">
    <property type="entry name" value="POPLD_dom"/>
</dbReference>
<comment type="subcellular location">
    <subcellularLocation>
        <location evidence="1">Nucleus</location>
    </subcellularLocation>
</comment>
<reference evidence="8 9" key="1">
    <citation type="submission" date="2016-07" db="EMBL/GenBank/DDBJ databases">
        <title>Pervasive Adenine N6-methylation of Active Genes in Fungi.</title>
        <authorList>
            <consortium name="DOE Joint Genome Institute"/>
            <person name="Mondo S.J."/>
            <person name="Dannebaum R.O."/>
            <person name="Kuo R.C."/>
            <person name="Labutti K."/>
            <person name="Haridas S."/>
            <person name="Kuo A."/>
            <person name="Salamov A."/>
            <person name="Ahrendt S.R."/>
            <person name="Lipzen A."/>
            <person name="Sullivan W."/>
            <person name="Andreopoulos W.B."/>
            <person name="Clum A."/>
            <person name="Lindquist E."/>
            <person name="Daum C."/>
            <person name="Ramamoorthy G.K."/>
            <person name="Gryganskyi A."/>
            <person name="Culley D."/>
            <person name="Magnuson J.K."/>
            <person name="James T.Y."/>
            <person name="O'Malley M.A."/>
            <person name="Stajich J.E."/>
            <person name="Spatafora J.W."/>
            <person name="Visel A."/>
            <person name="Grigoriev I.V."/>
        </authorList>
    </citation>
    <scope>NUCLEOTIDE SEQUENCE [LARGE SCALE GENOMIC DNA]</scope>
    <source>
        <strain evidence="8 9">NRRL 3301</strain>
    </source>
</reference>
<evidence type="ECO:0000259" key="7">
    <source>
        <dbReference type="Pfam" id="PF22770"/>
    </source>
</evidence>
<evidence type="ECO:0000313" key="8">
    <source>
        <dbReference type="EMBL" id="ORX47226.1"/>
    </source>
</evidence>
<accession>A0A1X2G7V9</accession>
<sequence length="689" mass="78130">MVKQDQANRSFSSDKDTVQPDNKKKHAAQSLRDKINSLDVFYKDLPKIGGNLDAEQFLKSRISEVTSLQSAIKATSAELQLPAFDGLPRFLRRRAASHNLHHLRARDRLKLSIKLASGKRIRKSLRKIKSAVLLDELKSQKAHVTWLATHKWHIKRMKMQNWWSYRLAAQPMYKSRVTNYRSFTKICLLHDSSYLGCLALTGDHSSILQLLGPMTDPRLPSVGAARHTQGRRVGQTHLYRKDAFPAELICPITYLWKPPRQGEQDVLWLWIHPACFDTVQKQLEHDRRQLPNAKVAIDDLRQQLARFDLTGPRSLAFLQAVLTPIPFSTNAQSWLDLHGLRSSGCLPMHCVLGLSVQDPRLQFPQKARAPQVIDSKRQADLCLDWPAEFPTSDLWYRSKRDESVATKATHLSLQERHQQEMLPGQKLTWTETDSKVPVVLMQRPGPSLGGIDAWTLVMPRAYAMDFWRSFVFVGARAGGLEDVRRMHLHCGVPSFPYDYPGTSAYEDMALRIQTEKERAWQRRPPAKRLNYAKLGIDSPFSIPFCQLASHPSVFPSPPRVDPCWSEQRWLEDVTKQSSRLGIMLSSSLSLGSLLIQVSVRAVHGGVFPVGARIYLGQMDQQKKPEDAHLIGFVTTGDYSFLTGQGQGIGLCTMDGLRKAWQLASSKRPVAWIQKTTSPYSHKATLHLIE</sequence>
<feature type="compositionally biased region" description="Basic and acidic residues" evidence="4">
    <location>
        <begin position="12"/>
        <end position="22"/>
    </location>
</feature>
<evidence type="ECO:0000256" key="3">
    <source>
        <dbReference type="ARBA" id="ARBA00023242"/>
    </source>
</evidence>
<dbReference type="InterPro" id="IPR055079">
    <property type="entry name" value="POP1_C"/>
</dbReference>
<keyword evidence="9" id="KW-1185">Reference proteome</keyword>
<feature type="compositionally biased region" description="Polar residues" evidence="4">
    <location>
        <begin position="1"/>
        <end position="11"/>
    </location>
</feature>
<dbReference type="PANTHER" id="PTHR22731:SF3">
    <property type="entry name" value="RIBONUCLEASES P_MRP PROTEIN SUBUNIT POP1"/>
    <property type="match status" value="1"/>
</dbReference>
<dbReference type="Gene3D" id="3.30.1360.120">
    <property type="entry name" value="Probable tRNA modification gtpase trme, domain 1"/>
    <property type="match status" value="1"/>
</dbReference>
<organism evidence="8 9">
    <name type="scientific">Hesseltinella vesiculosa</name>
    <dbReference type="NCBI Taxonomy" id="101127"/>
    <lineage>
        <taxon>Eukaryota</taxon>
        <taxon>Fungi</taxon>
        <taxon>Fungi incertae sedis</taxon>
        <taxon>Mucoromycota</taxon>
        <taxon>Mucoromycotina</taxon>
        <taxon>Mucoromycetes</taxon>
        <taxon>Mucorales</taxon>
        <taxon>Cunninghamellaceae</taxon>
        <taxon>Hesseltinella</taxon>
    </lineage>
</organism>
<dbReference type="Pfam" id="PF08170">
    <property type="entry name" value="POPLD"/>
    <property type="match status" value="1"/>
</dbReference>
<feature type="domain" description="POPLD" evidence="6">
    <location>
        <begin position="454"/>
        <end position="543"/>
    </location>
</feature>
<dbReference type="AlphaFoldDB" id="A0A1X2G7V9"/>
<dbReference type="InterPro" id="IPR039182">
    <property type="entry name" value="Pop1"/>
</dbReference>
<dbReference type="GO" id="GO:0001682">
    <property type="term" value="P:tRNA 5'-leader removal"/>
    <property type="evidence" value="ECO:0007669"/>
    <property type="project" value="InterPro"/>
</dbReference>
<dbReference type="Pfam" id="PF06978">
    <property type="entry name" value="POP1_N"/>
    <property type="match status" value="2"/>
</dbReference>
<feature type="domain" description="POP1 C-terminal" evidence="7">
    <location>
        <begin position="625"/>
        <end position="687"/>
    </location>
</feature>
<comment type="caution">
    <text evidence="8">The sequence shown here is derived from an EMBL/GenBank/DDBJ whole genome shotgun (WGS) entry which is preliminary data.</text>
</comment>
<name>A0A1X2G7V9_9FUNG</name>
<dbReference type="STRING" id="101127.A0A1X2G7V9"/>
<proteinExistence type="predicted"/>
<dbReference type="Pfam" id="PF22770">
    <property type="entry name" value="POP1_C"/>
    <property type="match status" value="1"/>
</dbReference>
<dbReference type="PANTHER" id="PTHR22731">
    <property type="entry name" value="RIBONUCLEASES P/MRP PROTEIN SUBUNIT POP1"/>
    <property type="match status" value="1"/>
</dbReference>
<evidence type="ECO:0000313" key="9">
    <source>
        <dbReference type="Proteomes" id="UP000242146"/>
    </source>
</evidence>
<feature type="domain" description="Pop1 N-terminal" evidence="5">
    <location>
        <begin position="139"/>
        <end position="202"/>
    </location>
</feature>
<evidence type="ECO:0000259" key="5">
    <source>
        <dbReference type="Pfam" id="PF06978"/>
    </source>
</evidence>
<feature type="domain" description="Pop1 N-terminal" evidence="5">
    <location>
        <begin position="57"/>
        <end position="110"/>
    </location>
</feature>
<dbReference type="GO" id="GO:0005655">
    <property type="term" value="C:nucleolar ribonuclease P complex"/>
    <property type="evidence" value="ECO:0007669"/>
    <property type="project" value="InterPro"/>
</dbReference>
<dbReference type="OrthoDB" id="442863at2759"/>
<dbReference type="SUPFAM" id="SSF103025">
    <property type="entry name" value="Folate-binding domain"/>
    <property type="match status" value="1"/>
</dbReference>
<protein>
    <submittedName>
        <fullName evidence="8">POPLD-domain-containing protein</fullName>
    </submittedName>
</protein>
<dbReference type="Proteomes" id="UP000242146">
    <property type="component" value="Unassembled WGS sequence"/>
</dbReference>
<keyword evidence="3" id="KW-0539">Nucleus</keyword>
<evidence type="ECO:0000259" key="6">
    <source>
        <dbReference type="Pfam" id="PF08170"/>
    </source>
</evidence>
<evidence type="ECO:0000256" key="1">
    <source>
        <dbReference type="ARBA" id="ARBA00004123"/>
    </source>
</evidence>
<keyword evidence="2" id="KW-0819">tRNA processing</keyword>
<dbReference type="GO" id="GO:0000172">
    <property type="term" value="C:ribonuclease MRP complex"/>
    <property type="evidence" value="ECO:0007669"/>
    <property type="project" value="InterPro"/>
</dbReference>
<dbReference type="EMBL" id="MCGT01000034">
    <property type="protein sequence ID" value="ORX47226.1"/>
    <property type="molecule type" value="Genomic_DNA"/>
</dbReference>
<dbReference type="InterPro" id="IPR027266">
    <property type="entry name" value="TrmE/GcvT-like"/>
</dbReference>